<sequence>MPDQARAPGERLLLRGGEGGGGAQPREGSGVRGEKSDEGARGLPSCGAQSAPRDPFGPRAEAPRAEVMFLHPNSATYRSEEKEMSTPKNCTTREISVSPLGFIILRHMWRPSQNERTSQPRRHPEPPRDRFSVPWGR</sequence>
<feature type="compositionally biased region" description="Basic and acidic residues" evidence="1">
    <location>
        <begin position="122"/>
        <end position="131"/>
    </location>
</feature>
<keyword evidence="3" id="KW-1185">Reference proteome</keyword>
<evidence type="ECO:0000313" key="3">
    <source>
        <dbReference type="Proteomes" id="UP001066276"/>
    </source>
</evidence>
<evidence type="ECO:0000313" key="2">
    <source>
        <dbReference type="EMBL" id="KAJ1119033.1"/>
    </source>
</evidence>
<evidence type="ECO:0000256" key="1">
    <source>
        <dbReference type="SAM" id="MobiDB-lite"/>
    </source>
</evidence>
<feature type="region of interest" description="Disordered" evidence="1">
    <location>
        <begin position="1"/>
        <end position="66"/>
    </location>
</feature>
<gene>
    <name evidence="2" type="ORF">NDU88_007219</name>
</gene>
<proteinExistence type="predicted"/>
<protein>
    <submittedName>
        <fullName evidence="2">Uncharacterized protein</fullName>
    </submittedName>
</protein>
<reference evidence="2" key="1">
    <citation type="journal article" date="2022" name="bioRxiv">
        <title>Sequencing and chromosome-scale assembly of the giantPleurodeles waltlgenome.</title>
        <authorList>
            <person name="Brown T."/>
            <person name="Elewa A."/>
            <person name="Iarovenko S."/>
            <person name="Subramanian E."/>
            <person name="Araus A.J."/>
            <person name="Petzold A."/>
            <person name="Susuki M."/>
            <person name="Suzuki K.-i.T."/>
            <person name="Hayashi T."/>
            <person name="Toyoda A."/>
            <person name="Oliveira C."/>
            <person name="Osipova E."/>
            <person name="Leigh N.D."/>
            <person name="Simon A."/>
            <person name="Yun M.H."/>
        </authorList>
    </citation>
    <scope>NUCLEOTIDE SEQUENCE</scope>
    <source>
        <strain evidence="2">20211129_DDA</strain>
        <tissue evidence="2">Liver</tissue>
    </source>
</reference>
<name>A0AAV7NSH2_PLEWA</name>
<accession>A0AAV7NSH2</accession>
<comment type="caution">
    <text evidence="2">The sequence shown here is derived from an EMBL/GenBank/DDBJ whole genome shotgun (WGS) entry which is preliminary data.</text>
</comment>
<dbReference type="Proteomes" id="UP001066276">
    <property type="component" value="Chromosome 8"/>
</dbReference>
<organism evidence="2 3">
    <name type="scientific">Pleurodeles waltl</name>
    <name type="common">Iberian ribbed newt</name>
    <dbReference type="NCBI Taxonomy" id="8319"/>
    <lineage>
        <taxon>Eukaryota</taxon>
        <taxon>Metazoa</taxon>
        <taxon>Chordata</taxon>
        <taxon>Craniata</taxon>
        <taxon>Vertebrata</taxon>
        <taxon>Euteleostomi</taxon>
        <taxon>Amphibia</taxon>
        <taxon>Batrachia</taxon>
        <taxon>Caudata</taxon>
        <taxon>Salamandroidea</taxon>
        <taxon>Salamandridae</taxon>
        <taxon>Pleurodelinae</taxon>
        <taxon>Pleurodeles</taxon>
    </lineage>
</organism>
<dbReference type="EMBL" id="JANPWB010000012">
    <property type="protein sequence ID" value="KAJ1119033.1"/>
    <property type="molecule type" value="Genomic_DNA"/>
</dbReference>
<dbReference type="AlphaFoldDB" id="A0AAV7NSH2"/>
<feature type="region of interest" description="Disordered" evidence="1">
    <location>
        <begin position="109"/>
        <end position="137"/>
    </location>
</feature>